<accession>A0A917CHB9</accession>
<protein>
    <submittedName>
        <fullName evidence="1">Uncharacterized protein</fullName>
    </submittedName>
</protein>
<evidence type="ECO:0000313" key="2">
    <source>
        <dbReference type="Proteomes" id="UP000644756"/>
    </source>
</evidence>
<reference evidence="1" key="2">
    <citation type="submission" date="2020-09" db="EMBL/GenBank/DDBJ databases">
        <authorList>
            <person name="Sun Q."/>
            <person name="Zhou Y."/>
        </authorList>
    </citation>
    <scope>NUCLEOTIDE SEQUENCE</scope>
    <source>
        <strain evidence="1">CGMCC 1.12987</strain>
    </source>
</reference>
<dbReference type="RefSeq" id="WP_188528197.1">
    <property type="nucleotide sequence ID" value="NZ_BMGR01000001.1"/>
</dbReference>
<dbReference type="AlphaFoldDB" id="A0A917CHB9"/>
<sequence>MQHSLTYSVIEHIKAQVPNVSNRVYWLYDGVTLTDKVKPFVTVEPTVNSSRSLHFGRLDYEETYVFTIGIRATSASELARLGDIVRTALRQPNITLYDTQSSVPTVLGVFYCSVGGTIPMPAENVSDETSKHRCYMDVEVTIYRRNGSSLI</sequence>
<comment type="caution">
    <text evidence="1">The sequence shown here is derived from an EMBL/GenBank/DDBJ whole genome shotgun (WGS) entry which is preliminary data.</text>
</comment>
<evidence type="ECO:0000313" key="1">
    <source>
        <dbReference type="EMBL" id="GGF88472.1"/>
    </source>
</evidence>
<dbReference type="EMBL" id="BMGR01000001">
    <property type="protein sequence ID" value="GGF88472.1"/>
    <property type="molecule type" value="Genomic_DNA"/>
</dbReference>
<reference evidence="1" key="1">
    <citation type="journal article" date="2014" name="Int. J. Syst. Evol. Microbiol.">
        <title>Complete genome sequence of Corynebacterium casei LMG S-19264T (=DSM 44701T), isolated from a smear-ripened cheese.</title>
        <authorList>
            <consortium name="US DOE Joint Genome Institute (JGI-PGF)"/>
            <person name="Walter F."/>
            <person name="Albersmeier A."/>
            <person name="Kalinowski J."/>
            <person name="Ruckert C."/>
        </authorList>
    </citation>
    <scope>NUCLEOTIDE SEQUENCE</scope>
    <source>
        <strain evidence="1">CGMCC 1.12987</strain>
    </source>
</reference>
<organism evidence="1 2">
    <name type="scientific">Paenibacillus abyssi</name>
    <dbReference type="NCBI Taxonomy" id="1340531"/>
    <lineage>
        <taxon>Bacteria</taxon>
        <taxon>Bacillati</taxon>
        <taxon>Bacillota</taxon>
        <taxon>Bacilli</taxon>
        <taxon>Bacillales</taxon>
        <taxon>Paenibacillaceae</taxon>
        <taxon>Paenibacillus</taxon>
    </lineage>
</organism>
<name>A0A917CHB9_9BACL</name>
<proteinExistence type="predicted"/>
<gene>
    <name evidence="1" type="ORF">GCM10010916_02280</name>
</gene>
<keyword evidence="2" id="KW-1185">Reference proteome</keyword>
<dbReference type="Proteomes" id="UP000644756">
    <property type="component" value="Unassembled WGS sequence"/>
</dbReference>